<dbReference type="InterPro" id="IPR038292">
    <property type="entry name" value="YmfJ/YflH_sf"/>
</dbReference>
<proteinExistence type="predicted"/>
<reference evidence="1 2" key="2">
    <citation type="journal article" date="2016" name="Int. J. Syst. Evol. Microbiol.">
        <title>Paenibacillus bovis sp. nov., isolated from raw yak (Bos grunniens) milk.</title>
        <authorList>
            <person name="Gao C."/>
            <person name="Han J."/>
            <person name="Liu Z."/>
            <person name="Xu X."/>
            <person name="Hang F."/>
            <person name="Wu Z."/>
        </authorList>
    </citation>
    <scope>NUCLEOTIDE SEQUENCE [LARGE SCALE GENOMIC DNA]</scope>
    <source>
        <strain evidence="1 2">BD3526</strain>
    </source>
</reference>
<organism evidence="1 2">
    <name type="scientific">Paenibacillus bovis</name>
    <dbReference type="NCBI Taxonomy" id="1616788"/>
    <lineage>
        <taxon>Bacteria</taxon>
        <taxon>Bacillati</taxon>
        <taxon>Bacillota</taxon>
        <taxon>Bacilli</taxon>
        <taxon>Bacillales</taxon>
        <taxon>Paenibacillaceae</taxon>
        <taxon>Paenibacillus</taxon>
    </lineage>
</organism>
<gene>
    <name evidence="1" type="ORF">AR543_13015</name>
</gene>
<sequence length="115" mass="13300">MSEQPHVVNKAGQVSTDQVEPVMDRISDDRKKQILDDFENFKSYLGKRIRMAESIGLSEESMAKVAQKIADYLAKHEEPQNSEEKLLYELWKVGDEDQRHKLAHMLVRMVQADKA</sequence>
<dbReference type="RefSeq" id="WP_060534945.1">
    <property type="nucleotide sequence ID" value="NZ_CP013023.1"/>
</dbReference>
<dbReference type="Pfam" id="PF11588">
    <property type="entry name" value="DUF3243"/>
    <property type="match status" value="1"/>
</dbReference>
<keyword evidence="2" id="KW-1185">Reference proteome</keyword>
<dbReference type="OrthoDB" id="2418090at2"/>
<dbReference type="Gene3D" id="1.10.760.20">
    <property type="entry name" value="Protein of unknown function DUF3243"/>
    <property type="match status" value="1"/>
</dbReference>
<dbReference type="Proteomes" id="UP000078148">
    <property type="component" value="Chromosome"/>
</dbReference>
<name>A0A172ZH30_9BACL</name>
<dbReference type="STRING" id="1616788.AR543_13015"/>
<evidence type="ECO:0008006" key="3">
    <source>
        <dbReference type="Google" id="ProtNLM"/>
    </source>
</evidence>
<evidence type="ECO:0000313" key="1">
    <source>
        <dbReference type="EMBL" id="ANF96839.1"/>
    </source>
</evidence>
<reference evidence="2" key="1">
    <citation type="submission" date="2015-10" db="EMBL/GenBank/DDBJ databases">
        <title>Genome of Paenibacillus bovis sp. nov.</title>
        <authorList>
            <person name="Wu Z."/>
            <person name="Gao C."/>
            <person name="Liu Z."/>
            <person name="Zheng H."/>
        </authorList>
    </citation>
    <scope>NUCLEOTIDE SEQUENCE [LARGE SCALE GENOMIC DNA]</scope>
    <source>
        <strain evidence="2">BD3526</strain>
    </source>
</reference>
<accession>A0A172ZH30</accession>
<dbReference type="InterPro" id="IPR021637">
    <property type="entry name" value="DUF3243"/>
</dbReference>
<evidence type="ECO:0000313" key="2">
    <source>
        <dbReference type="Proteomes" id="UP000078148"/>
    </source>
</evidence>
<dbReference type="AlphaFoldDB" id="A0A172ZH30"/>
<dbReference type="KEGG" id="pbv:AR543_13015"/>
<protein>
    <recommendedName>
        <fullName evidence="3">DUF3243 domain-containing protein</fullName>
    </recommendedName>
</protein>
<dbReference type="EMBL" id="CP013023">
    <property type="protein sequence ID" value="ANF96839.1"/>
    <property type="molecule type" value="Genomic_DNA"/>
</dbReference>